<organism evidence="2 3">
    <name type="scientific">Enterococcus casseliflavus</name>
    <name type="common">Enterococcus flavescens</name>
    <dbReference type="NCBI Taxonomy" id="37734"/>
    <lineage>
        <taxon>Bacteria</taxon>
        <taxon>Bacillati</taxon>
        <taxon>Bacillota</taxon>
        <taxon>Bacilli</taxon>
        <taxon>Lactobacillales</taxon>
        <taxon>Enterococcaceae</taxon>
        <taxon>Enterococcus</taxon>
    </lineage>
</organism>
<feature type="non-terminal residue" evidence="2">
    <location>
        <position position="1"/>
    </location>
</feature>
<keyword evidence="1" id="KW-0472">Membrane</keyword>
<evidence type="ECO:0000256" key="1">
    <source>
        <dbReference type="SAM" id="Phobius"/>
    </source>
</evidence>
<keyword evidence="1" id="KW-1133">Transmembrane helix</keyword>
<dbReference type="AlphaFoldDB" id="A0A415EMT4"/>
<comment type="caution">
    <text evidence="2">The sequence shown here is derived from an EMBL/GenBank/DDBJ whole genome shotgun (WGS) entry which is preliminary data.</text>
</comment>
<proteinExistence type="predicted"/>
<dbReference type="EMBL" id="QRMZ01000032">
    <property type="protein sequence ID" value="RHK03668.1"/>
    <property type="molecule type" value="Genomic_DNA"/>
</dbReference>
<evidence type="ECO:0000313" key="3">
    <source>
        <dbReference type="Proteomes" id="UP000286288"/>
    </source>
</evidence>
<sequence length="77" mass="8994">WRQPVLLFILPKKPQEMNDFSSFLAVFFYGLMSQSLFCLAKENVTKKNASFFYPRKRAFGTINESVIFEMSKSVDID</sequence>
<evidence type="ECO:0000313" key="2">
    <source>
        <dbReference type="EMBL" id="RHK03668.1"/>
    </source>
</evidence>
<protein>
    <submittedName>
        <fullName evidence="2">Uncharacterized protein</fullName>
    </submittedName>
</protein>
<accession>A0A415EMT4</accession>
<name>A0A415EMT4_ENTCA</name>
<reference evidence="2 3" key="1">
    <citation type="submission" date="2018-08" db="EMBL/GenBank/DDBJ databases">
        <title>A genome reference for cultivated species of the human gut microbiota.</title>
        <authorList>
            <person name="Zou Y."/>
            <person name="Xue W."/>
            <person name="Luo G."/>
        </authorList>
    </citation>
    <scope>NUCLEOTIDE SEQUENCE [LARGE SCALE GENOMIC DNA]</scope>
    <source>
        <strain evidence="2 3">AF48-16</strain>
    </source>
</reference>
<dbReference type="Proteomes" id="UP000286288">
    <property type="component" value="Unassembled WGS sequence"/>
</dbReference>
<feature type="transmembrane region" description="Helical" evidence="1">
    <location>
        <begin position="20"/>
        <end position="40"/>
    </location>
</feature>
<keyword evidence="1" id="KW-0812">Transmembrane</keyword>
<gene>
    <name evidence="2" type="ORF">DW084_16830</name>
</gene>